<evidence type="ECO:0000313" key="5">
    <source>
        <dbReference type="EMBL" id="KAF2800937.1"/>
    </source>
</evidence>
<keyword evidence="2 3" id="KW-0040">ANK repeat</keyword>
<protein>
    <submittedName>
        <fullName evidence="5">Ankyrin</fullName>
    </submittedName>
</protein>
<feature type="repeat" description="ANK" evidence="3">
    <location>
        <begin position="66"/>
        <end position="89"/>
    </location>
</feature>
<evidence type="ECO:0000256" key="1">
    <source>
        <dbReference type="ARBA" id="ARBA00022737"/>
    </source>
</evidence>
<evidence type="ECO:0000313" key="6">
    <source>
        <dbReference type="Proteomes" id="UP000799757"/>
    </source>
</evidence>
<dbReference type="InterPro" id="IPR036770">
    <property type="entry name" value="Ankyrin_rpt-contain_sf"/>
</dbReference>
<dbReference type="PANTHER" id="PTHR24171">
    <property type="entry name" value="ANKYRIN REPEAT DOMAIN-CONTAINING PROTEIN 39-RELATED"/>
    <property type="match status" value="1"/>
</dbReference>
<dbReference type="Proteomes" id="UP000799757">
    <property type="component" value="Unassembled WGS sequence"/>
</dbReference>
<reference evidence="5" key="1">
    <citation type="journal article" date="2020" name="Stud. Mycol.">
        <title>101 Dothideomycetes genomes: a test case for predicting lifestyles and emergence of pathogens.</title>
        <authorList>
            <person name="Haridas S."/>
            <person name="Albert R."/>
            <person name="Binder M."/>
            <person name="Bloem J."/>
            <person name="Labutti K."/>
            <person name="Salamov A."/>
            <person name="Andreopoulos B."/>
            <person name="Baker S."/>
            <person name="Barry K."/>
            <person name="Bills G."/>
            <person name="Bluhm B."/>
            <person name="Cannon C."/>
            <person name="Castanera R."/>
            <person name="Culley D."/>
            <person name="Daum C."/>
            <person name="Ezra D."/>
            <person name="Gonzalez J."/>
            <person name="Henrissat B."/>
            <person name="Kuo A."/>
            <person name="Liang C."/>
            <person name="Lipzen A."/>
            <person name="Lutzoni F."/>
            <person name="Magnuson J."/>
            <person name="Mondo S."/>
            <person name="Nolan M."/>
            <person name="Ohm R."/>
            <person name="Pangilinan J."/>
            <person name="Park H.-J."/>
            <person name="Ramirez L."/>
            <person name="Alfaro M."/>
            <person name="Sun H."/>
            <person name="Tritt A."/>
            <person name="Yoshinaga Y."/>
            <person name="Zwiers L.-H."/>
            <person name="Turgeon B."/>
            <person name="Goodwin S."/>
            <person name="Spatafora J."/>
            <person name="Crous P."/>
            <person name="Grigoriev I."/>
        </authorList>
    </citation>
    <scope>NUCLEOTIDE SEQUENCE</scope>
    <source>
        <strain evidence="5">CBS 109.77</strain>
    </source>
</reference>
<feature type="compositionally biased region" description="Polar residues" evidence="4">
    <location>
        <begin position="143"/>
        <end position="160"/>
    </location>
</feature>
<dbReference type="PANTHER" id="PTHR24171:SF9">
    <property type="entry name" value="ANKYRIN REPEAT DOMAIN-CONTAINING PROTEIN 39"/>
    <property type="match status" value="1"/>
</dbReference>
<proteinExistence type="predicted"/>
<dbReference type="Gene3D" id="1.25.40.20">
    <property type="entry name" value="Ankyrin repeat-containing domain"/>
    <property type="match status" value="1"/>
</dbReference>
<evidence type="ECO:0000256" key="4">
    <source>
        <dbReference type="SAM" id="MobiDB-lite"/>
    </source>
</evidence>
<dbReference type="InterPro" id="IPR002110">
    <property type="entry name" value="Ankyrin_rpt"/>
</dbReference>
<dbReference type="PROSITE" id="PS50297">
    <property type="entry name" value="ANK_REP_REGION"/>
    <property type="match status" value="1"/>
</dbReference>
<dbReference type="SMART" id="SM00248">
    <property type="entry name" value="ANK"/>
    <property type="match status" value="3"/>
</dbReference>
<accession>A0A6A6XZC7</accession>
<sequence>MNGHEQVVKHLLSHNKVNVNFTDWAEQAAFHIAARDRHLAIMKLLLNDKRFDPARLKLEVNATDQFSITPLHEAARYGPIDAVKLLLKHKDIDIEARTDQNFCGSILKNDTALQLAKKGRHEEIVTLLLAHGAIDYPDEHNVPSATFEPNETGSAPSNEFQELERSEFLNPDLDVDLDMDTGMDVEMDLDMQDDWMEDFLAYDEPNQLSEEFSQERWRPWESG</sequence>
<organism evidence="5 6">
    <name type="scientific">Melanomma pulvis-pyrius CBS 109.77</name>
    <dbReference type="NCBI Taxonomy" id="1314802"/>
    <lineage>
        <taxon>Eukaryota</taxon>
        <taxon>Fungi</taxon>
        <taxon>Dikarya</taxon>
        <taxon>Ascomycota</taxon>
        <taxon>Pezizomycotina</taxon>
        <taxon>Dothideomycetes</taxon>
        <taxon>Pleosporomycetidae</taxon>
        <taxon>Pleosporales</taxon>
        <taxon>Melanommataceae</taxon>
        <taxon>Melanomma</taxon>
    </lineage>
</organism>
<name>A0A6A6XZC7_9PLEO</name>
<feature type="region of interest" description="Disordered" evidence="4">
    <location>
        <begin position="140"/>
        <end position="160"/>
    </location>
</feature>
<gene>
    <name evidence="5" type="ORF">K505DRAFT_355189</name>
</gene>
<dbReference type="Pfam" id="PF12796">
    <property type="entry name" value="Ank_2"/>
    <property type="match status" value="1"/>
</dbReference>
<dbReference type="AlphaFoldDB" id="A0A6A6XZC7"/>
<dbReference type="EMBL" id="MU001740">
    <property type="protein sequence ID" value="KAF2800937.1"/>
    <property type="molecule type" value="Genomic_DNA"/>
</dbReference>
<dbReference type="OrthoDB" id="5596414at2759"/>
<dbReference type="PROSITE" id="PS50088">
    <property type="entry name" value="ANK_REPEAT"/>
    <property type="match status" value="1"/>
</dbReference>
<evidence type="ECO:0000256" key="2">
    <source>
        <dbReference type="ARBA" id="ARBA00023043"/>
    </source>
</evidence>
<dbReference type="SUPFAM" id="SSF48403">
    <property type="entry name" value="Ankyrin repeat"/>
    <property type="match status" value="1"/>
</dbReference>
<dbReference type="Pfam" id="PF00023">
    <property type="entry name" value="Ank"/>
    <property type="match status" value="1"/>
</dbReference>
<keyword evidence="1" id="KW-0677">Repeat</keyword>
<evidence type="ECO:0000256" key="3">
    <source>
        <dbReference type="PROSITE-ProRule" id="PRU00023"/>
    </source>
</evidence>
<keyword evidence="6" id="KW-1185">Reference proteome</keyword>